<keyword evidence="3 8" id="KW-0547">Nucleotide-binding</keyword>
<comment type="caution">
    <text evidence="12">The sequence shown here is derived from an EMBL/GenBank/DDBJ whole genome shotgun (WGS) entry which is preliminary data.</text>
</comment>
<dbReference type="Gene3D" id="3.30.1360.70">
    <property type="entry name" value="Arginyl tRNA synthetase N-terminal domain"/>
    <property type="match status" value="1"/>
</dbReference>
<dbReference type="GO" id="GO:0004814">
    <property type="term" value="F:arginine-tRNA ligase activity"/>
    <property type="evidence" value="ECO:0007669"/>
    <property type="project" value="UniProtKB-UniRule"/>
</dbReference>
<keyword evidence="8" id="KW-0963">Cytoplasm</keyword>
<evidence type="ECO:0000259" key="10">
    <source>
        <dbReference type="SMART" id="SM00836"/>
    </source>
</evidence>
<dbReference type="PANTHER" id="PTHR11956">
    <property type="entry name" value="ARGINYL-TRNA SYNTHETASE"/>
    <property type="match status" value="1"/>
</dbReference>
<dbReference type="InterPro" id="IPR009080">
    <property type="entry name" value="tRNAsynth_Ia_anticodon-bd"/>
</dbReference>
<evidence type="ECO:0000256" key="2">
    <source>
        <dbReference type="ARBA" id="ARBA00022598"/>
    </source>
</evidence>
<evidence type="ECO:0000259" key="11">
    <source>
        <dbReference type="SMART" id="SM01016"/>
    </source>
</evidence>
<reference evidence="12 13" key="1">
    <citation type="journal article" date="2016" name="Nat. Commun.">
        <title>Thousands of microbial genomes shed light on interconnected biogeochemical processes in an aquifer system.</title>
        <authorList>
            <person name="Anantharaman K."/>
            <person name="Brown C.T."/>
            <person name="Hug L.A."/>
            <person name="Sharon I."/>
            <person name="Castelle C.J."/>
            <person name="Probst A.J."/>
            <person name="Thomas B.C."/>
            <person name="Singh A."/>
            <person name="Wilkins M.J."/>
            <person name="Karaoz U."/>
            <person name="Brodie E.L."/>
            <person name="Williams K.H."/>
            <person name="Hubbard S.S."/>
            <person name="Banfield J.F."/>
        </authorList>
    </citation>
    <scope>NUCLEOTIDE SEQUENCE [LARGE SCALE GENOMIC DNA]</scope>
</reference>
<evidence type="ECO:0000313" key="13">
    <source>
        <dbReference type="Proteomes" id="UP000179010"/>
    </source>
</evidence>
<dbReference type="GO" id="GO:0005524">
    <property type="term" value="F:ATP binding"/>
    <property type="evidence" value="ECO:0007669"/>
    <property type="project" value="UniProtKB-UniRule"/>
</dbReference>
<dbReference type="SMART" id="SM00836">
    <property type="entry name" value="DALR_1"/>
    <property type="match status" value="1"/>
</dbReference>
<dbReference type="InterPro" id="IPR008909">
    <property type="entry name" value="DALR_anticod-bd"/>
</dbReference>
<evidence type="ECO:0000256" key="4">
    <source>
        <dbReference type="ARBA" id="ARBA00022840"/>
    </source>
</evidence>
<evidence type="ECO:0000256" key="9">
    <source>
        <dbReference type="RuleBase" id="RU363038"/>
    </source>
</evidence>
<dbReference type="FunFam" id="1.10.730.10:FF:000006">
    <property type="entry name" value="Arginyl-tRNA synthetase 2, mitochondrial"/>
    <property type="match status" value="1"/>
</dbReference>
<evidence type="ECO:0000256" key="6">
    <source>
        <dbReference type="ARBA" id="ARBA00023146"/>
    </source>
</evidence>
<dbReference type="GO" id="GO:0005737">
    <property type="term" value="C:cytoplasm"/>
    <property type="evidence" value="ECO:0007669"/>
    <property type="project" value="UniProtKB-SubCell"/>
</dbReference>
<keyword evidence="5 8" id="KW-0648">Protein biosynthesis</keyword>
<dbReference type="AlphaFoldDB" id="A0A1F4PQ12"/>
<comment type="subunit">
    <text evidence="8">Monomer.</text>
</comment>
<feature type="domain" description="DALR anticodon binding" evidence="10">
    <location>
        <begin position="479"/>
        <end position="595"/>
    </location>
</feature>
<name>A0A1F4PQ12_UNCK3</name>
<proteinExistence type="inferred from homology"/>
<dbReference type="InterPro" id="IPR036695">
    <property type="entry name" value="Arg-tRNA-synth_N_sf"/>
</dbReference>
<evidence type="ECO:0000256" key="5">
    <source>
        <dbReference type="ARBA" id="ARBA00022917"/>
    </source>
</evidence>
<dbReference type="SUPFAM" id="SSF47323">
    <property type="entry name" value="Anticodon-binding domain of a subclass of class I aminoacyl-tRNA synthetases"/>
    <property type="match status" value="1"/>
</dbReference>
<dbReference type="SUPFAM" id="SSF55190">
    <property type="entry name" value="Arginyl-tRNA synthetase (ArgRS), N-terminal 'additional' domain"/>
    <property type="match status" value="1"/>
</dbReference>
<evidence type="ECO:0000256" key="1">
    <source>
        <dbReference type="ARBA" id="ARBA00005594"/>
    </source>
</evidence>
<dbReference type="GO" id="GO:0006420">
    <property type="term" value="P:arginyl-tRNA aminoacylation"/>
    <property type="evidence" value="ECO:0007669"/>
    <property type="project" value="UniProtKB-UniRule"/>
</dbReference>
<evidence type="ECO:0000256" key="7">
    <source>
        <dbReference type="ARBA" id="ARBA00049339"/>
    </source>
</evidence>
<keyword evidence="2 8" id="KW-0436">Ligase</keyword>
<evidence type="ECO:0000256" key="8">
    <source>
        <dbReference type="HAMAP-Rule" id="MF_00123"/>
    </source>
</evidence>
<dbReference type="PRINTS" id="PR01038">
    <property type="entry name" value="TRNASYNTHARG"/>
</dbReference>
<comment type="caution">
    <text evidence="8">Lacks conserved residue(s) required for the propagation of feature annotation.</text>
</comment>
<dbReference type="Proteomes" id="UP000179010">
    <property type="component" value="Unassembled WGS sequence"/>
</dbReference>
<dbReference type="Pfam" id="PF05746">
    <property type="entry name" value="DALR_1"/>
    <property type="match status" value="1"/>
</dbReference>
<dbReference type="InterPro" id="IPR014729">
    <property type="entry name" value="Rossmann-like_a/b/a_fold"/>
</dbReference>
<protein>
    <recommendedName>
        <fullName evidence="8">Arginine--tRNA ligase</fullName>
        <ecNumber evidence="8">6.1.1.19</ecNumber>
    </recommendedName>
    <alternativeName>
        <fullName evidence="8">Arginyl-tRNA synthetase</fullName>
        <shortName evidence="8">ArgRS</shortName>
    </alternativeName>
</protein>
<dbReference type="PANTHER" id="PTHR11956:SF5">
    <property type="entry name" value="ARGININE--TRNA LIGASE, CYTOPLASMIC"/>
    <property type="match status" value="1"/>
</dbReference>
<comment type="similarity">
    <text evidence="1 8 9">Belongs to the class-I aminoacyl-tRNA synthetase family.</text>
</comment>
<comment type="catalytic activity">
    <reaction evidence="7 8">
        <text>tRNA(Arg) + L-arginine + ATP = L-arginyl-tRNA(Arg) + AMP + diphosphate</text>
        <dbReference type="Rhea" id="RHEA:20301"/>
        <dbReference type="Rhea" id="RHEA-COMP:9658"/>
        <dbReference type="Rhea" id="RHEA-COMP:9673"/>
        <dbReference type="ChEBI" id="CHEBI:30616"/>
        <dbReference type="ChEBI" id="CHEBI:32682"/>
        <dbReference type="ChEBI" id="CHEBI:33019"/>
        <dbReference type="ChEBI" id="CHEBI:78442"/>
        <dbReference type="ChEBI" id="CHEBI:78513"/>
        <dbReference type="ChEBI" id="CHEBI:456215"/>
        <dbReference type="EC" id="6.1.1.19"/>
    </reaction>
</comment>
<feature type="domain" description="Arginyl tRNA synthetase N-terminal" evidence="11">
    <location>
        <begin position="6"/>
        <end position="91"/>
    </location>
</feature>
<dbReference type="InterPro" id="IPR005148">
    <property type="entry name" value="Arg-tRNA-synth_N"/>
</dbReference>
<accession>A0A1F4PQ12</accession>
<sequence>MLTLADLLTEKVKQAATRLWPEIKLPPFDIVEPPSTEFGDLSTALPLTLAKLTSEKPTTIAKQLKSAINVSDIEHIKEITVTEPGYLNFKIDYIALGSHLITKIIGQGSEYGTFREDLGNASIEHTSVNPNKAAHVGHLRNACLGDTLARILSASGYRVEVQNYIDDLGLQVADSVVAWETLGKAPKNTPIDKWLWRIYAEINTKYKDQPKLLERRQQILGEMEQGTNQTAKDIVAGIVTAQLKTFAKFDINYDLLVYEHDIVENHLWENLFEELKRKKLIINPKDGPNAGAWIVKFGETDREDKILVKSNGLLTYTAKDLAYALWKFGKLPEMPTYEKRLQPLALHVNVIDNRQTYPQEVIKHVMQQLGFESESEHYQHLAYGVVKLSDKAMKVLGHKVEAGSTHSMSGRTGVGVMVDDLLNLAIKKQIAEHQTEPETAQAIATGSIRYYMLHNRPEKDIIFDFDEALKNDGNTGVYLQYAYARCCNILNKVPDWRPQTERLTVPELTPETTAVIKLLESYPMHIKTAAEELDPSLLTDFAFELANRFASFYEKNPVLKADEEVKNFRLHLIVSVKQILENTLKLLGIPALTKI</sequence>
<organism evidence="12 13">
    <name type="scientific">candidate division Kazan bacterium RIFCSPLOWO2_01_FULL_48_13</name>
    <dbReference type="NCBI Taxonomy" id="1798539"/>
    <lineage>
        <taxon>Bacteria</taxon>
        <taxon>Bacteria division Kazan-3B-28</taxon>
    </lineage>
</organism>
<dbReference type="EC" id="6.1.1.19" evidence="8"/>
<dbReference type="SUPFAM" id="SSF52374">
    <property type="entry name" value="Nucleotidylyl transferase"/>
    <property type="match status" value="1"/>
</dbReference>
<dbReference type="NCBIfam" id="TIGR00456">
    <property type="entry name" value="argS"/>
    <property type="match status" value="1"/>
</dbReference>
<dbReference type="Pfam" id="PF03485">
    <property type="entry name" value="Arg_tRNA_synt_N"/>
    <property type="match status" value="1"/>
</dbReference>
<keyword evidence="4 8" id="KW-0067">ATP-binding</keyword>
<dbReference type="Pfam" id="PF00750">
    <property type="entry name" value="tRNA-synt_1d"/>
    <property type="match status" value="1"/>
</dbReference>
<evidence type="ECO:0000313" key="12">
    <source>
        <dbReference type="EMBL" id="OGB85709.1"/>
    </source>
</evidence>
<dbReference type="InterPro" id="IPR035684">
    <property type="entry name" value="ArgRS_core"/>
</dbReference>
<gene>
    <name evidence="8" type="primary">argS</name>
    <name evidence="12" type="ORF">A2994_03065</name>
</gene>
<dbReference type="EMBL" id="METE01000001">
    <property type="protein sequence ID" value="OGB85709.1"/>
    <property type="molecule type" value="Genomic_DNA"/>
</dbReference>
<evidence type="ECO:0000256" key="3">
    <source>
        <dbReference type="ARBA" id="ARBA00022741"/>
    </source>
</evidence>
<dbReference type="Gene3D" id="1.10.730.10">
    <property type="entry name" value="Isoleucyl-tRNA Synthetase, Domain 1"/>
    <property type="match status" value="1"/>
</dbReference>
<dbReference type="Gene3D" id="3.40.50.620">
    <property type="entry name" value="HUPs"/>
    <property type="match status" value="1"/>
</dbReference>
<comment type="subcellular location">
    <subcellularLocation>
        <location evidence="8">Cytoplasm</location>
    </subcellularLocation>
</comment>
<keyword evidence="6 8" id="KW-0030">Aminoacyl-tRNA synthetase</keyword>
<dbReference type="InterPro" id="IPR001278">
    <property type="entry name" value="Arg-tRNA-ligase"/>
</dbReference>
<dbReference type="STRING" id="1798539.A2994_03065"/>
<dbReference type="SMART" id="SM01016">
    <property type="entry name" value="Arg_tRNA_synt_N"/>
    <property type="match status" value="1"/>
</dbReference>
<dbReference type="HAMAP" id="MF_00123">
    <property type="entry name" value="Arg_tRNA_synth"/>
    <property type="match status" value="1"/>
</dbReference>